<sequence>MGIGLLSWLRNRRFAQVVEEEMAQLIVFALEHTSAFLTWLSPIRRLQKIRQLLIRALPHSFRLWFCVRLVENEEDPMDWSYMLRFLANKHLDIPVQQSLPMVGRQLAQIHRGTSEAAMVILMKELDSSLYGGTELDFEVWKKKFRRQLRPSLNFRKGLASKREPRLPPLNPVQPSR</sequence>
<proteinExistence type="predicted"/>
<accession>A0A1T2KW31</accession>
<keyword evidence="2" id="KW-1185">Reference proteome</keyword>
<dbReference type="AlphaFoldDB" id="A0A1T2KW31"/>
<dbReference type="EMBL" id="MPRJ01000019">
    <property type="protein sequence ID" value="OOZ37045.1"/>
    <property type="molecule type" value="Genomic_DNA"/>
</dbReference>
<gene>
    <name evidence="1" type="ORF">BOW51_04355</name>
</gene>
<comment type="caution">
    <text evidence="1">The sequence shown here is derived from an EMBL/GenBank/DDBJ whole genome shotgun (WGS) entry which is preliminary data.</text>
</comment>
<dbReference type="Proteomes" id="UP000190896">
    <property type="component" value="Unassembled WGS sequence"/>
</dbReference>
<organism evidence="1 2">
    <name type="scientific">Solemya velesiana gill symbiont</name>
    <dbReference type="NCBI Taxonomy" id="1918948"/>
    <lineage>
        <taxon>Bacteria</taxon>
        <taxon>Pseudomonadati</taxon>
        <taxon>Pseudomonadota</taxon>
        <taxon>Gammaproteobacteria</taxon>
        <taxon>sulfur-oxidizing symbionts</taxon>
    </lineage>
</organism>
<protein>
    <submittedName>
        <fullName evidence="1">Uncharacterized protein</fullName>
    </submittedName>
</protein>
<evidence type="ECO:0000313" key="1">
    <source>
        <dbReference type="EMBL" id="OOZ37045.1"/>
    </source>
</evidence>
<name>A0A1T2KW31_9GAMM</name>
<dbReference type="RefSeq" id="WP_245831995.1">
    <property type="nucleotide sequence ID" value="NZ_MPRJ01000019.1"/>
</dbReference>
<reference evidence="1 2" key="1">
    <citation type="submission" date="2016-11" db="EMBL/GenBank/DDBJ databases">
        <title>Mixed transmission modes and dynamic genome evolution in an obligate animal-bacterial symbiosis.</title>
        <authorList>
            <person name="Russell S.L."/>
            <person name="Corbett-Detig R.B."/>
            <person name="Cavanaugh C.M."/>
        </authorList>
    </citation>
    <scope>NUCLEOTIDE SEQUENCE [LARGE SCALE GENOMIC DNA]</scope>
    <source>
        <strain evidence="1">Se-Cadez</strain>
    </source>
</reference>
<evidence type="ECO:0000313" key="2">
    <source>
        <dbReference type="Proteomes" id="UP000190896"/>
    </source>
</evidence>